<dbReference type="InterPro" id="IPR003841">
    <property type="entry name" value="Na/Pi_transpt"/>
</dbReference>
<keyword evidence="3 7" id="KW-0812">Transmembrane</keyword>
<sequence>MTITIIHAIGGLGLFLLGMIVMTDGLRALAGNAMRRALMRFTRSPLSGVLAGATTTAILQSSSATTVATVGFVSAGLISFSGALGIIFGANIGTTFTGWLVAILGFKLKLGTAILPLLFMGASLKLLAKGRWANVGYAIAGFGLIFVGITSMQDAMGGLNGLITPEQLPTDTLVGRLQLVALGIIATVITQSSSAGVAATLAALYAGAVNFEQAAALVVGMDVGTTVTAIIATVGSSVNARRTGISHVVYNIWTASLALVLITPYTVIWQWIAPGQLMQNAELALVGFHTCFNVVGVTTILPFTRQFSQLIVRLVPSKGLTYTEGLSDGLLEQPVLALNAIQVSIQTELLVLLRHVAAILGDPKGQRGDLPELRTALDETHTYLDKIHLKTGEGPLWERLVNMIHALDHLQRIHERCEEDEDRAKTAQATIALVEEKNLLVDSIQQIMGLIQAERWQHAAVQAHATSKQIHRKVEPYRATTINQVAVGQIDVLTSTERLEAIRWLRRVSKHIRQITDHMSQAVLAIGK</sequence>
<dbReference type="Pfam" id="PF02690">
    <property type="entry name" value="Na_Pi_cotrans"/>
    <property type="match status" value="2"/>
</dbReference>
<evidence type="ECO:0000256" key="1">
    <source>
        <dbReference type="ARBA" id="ARBA00004651"/>
    </source>
</evidence>
<dbReference type="NCBIfam" id="NF037997">
    <property type="entry name" value="Na_Pi_symport"/>
    <property type="match status" value="1"/>
</dbReference>
<evidence type="ECO:0000256" key="4">
    <source>
        <dbReference type="ARBA" id="ARBA00022989"/>
    </source>
</evidence>
<dbReference type="GO" id="GO:0044341">
    <property type="term" value="P:sodium-dependent phosphate transport"/>
    <property type="evidence" value="ECO:0007669"/>
    <property type="project" value="InterPro"/>
</dbReference>
<name>A0A928X432_LEPEC</name>
<comment type="caution">
    <text evidence="8">The sequence shown here is derived from an EMBL/GenBank/DDBJ whole genome shotgun (WGS) entry which is preliminary data.</text>
</comment>
<evidence type="ECO:0000256" key="5">
    <source>
        <dbReference type="ARBA" id="ARBA00023136"/>
    </source>
</evidence>
<evidence type="ECO:0000256" key="7">
    <source>
        <dbReference type="SAM" id="Phobius"/>
    </source>
</evidence>
<evidence type="ECO:0000313" key="8">
    <source>
        <dbReference type="EMBL" id="MBE9067234.1"/>
    </source>
</evidence>
<proteinExistence type="predicted"/>
<keyword evidence="2" id="KW-1003">Cell membrane</keyword>
<evidence type="ECO:0000256" key="6">
    <source>
        <dbReference type="SAM" id="Coils"/>
    </source>
</evidence>
<protein>
    <submittedName>
        <fullName evidence="8">Na/Pi cotransporter family protein</fullName>
    </submittedName>
</protein>
<feature type="transmembrane region" description="Helical" evidence="7">
    <location>
        <begin position="96"/>
        <end position="120"/>
    </location>
</feature>
<feature type="transmembrane region" description="Helical" evidence="7">
    <location>
        <begin position="248"/>
        <end position="272"/>
    </location>
</feature>
<comment type="subcellular location">
    <subcellularLocation>
        <location evidence="1">Cell membrane</location>
        <topology evidence="1">Multi-pass membrane protein</topology>
    </subcellularLocation>
</comment>
<feature type="coiled-coil region" evidence="6">
    <location>
        <begin position="410"/>
        <end position="437"/>
    </location>
</feature>
<reference evidence="8" key="1">
    <citation type="submission" date="2020-10" db="EMBL/GenBank/DDBJ databases">
        <authorList>
            <person name="Castelo-Branco R."/>
            <person name="Eusebio N."/>
            <person name="Adriana R."/>
            <person name="Vieira A."/>
            <person name="Brugerolle De Fraissinette N."/>
            <person name="Rezende De Castro R."/>
            <person name="Schneider M.P."/>
            <person name="Vasconcelos V."/>
            <person name="Leao P.N."/>
        </authorList>
    </citation>
    <scope>NUCLEOTIDE SEQUENCE</scope>
    <source>
        <strain evidence="8">LEGE 11479</strain>
    </source>
</reference>
<dbReference type="EMBL" id="JADEXP010000083">
    <property type="protein sequence ID" value="MBE9067234.1"/>
    <property type="molecule type" value="Genomic_DNA"/>
</dbReference>
<keyword evidence="5 7" id="KW-0472">Membrane</keyword>
<accession>A0A928X432</accession>
<gene>
    <name evidence="8" type="ORF">IQ260_11255</name>
</gene>
<dbReference type="RefSeq" id="WP_193993201.1">
    <property type="nucleotide sequence ID" value="NZ_JADEXP010000083.1"/>
</dbReference>
<dbReference type="PANTHER" id="PTHR10010:SF46">
    <property type="entry name" value="SODIUM-DEPENDENT PHOSPHATE TRANSPORT PROTEIN 2B"/>
    <property type="match status" value="1"/>
</dbReference>
<feature type="transmembrane region" description="Helical" evidence="7">
    <location>
        <begin position="214"/>
        <end position="236"/>
    </location>
</feature>
<feature type="transmembrane region" description="Helical" evidence="7">
    <location>
        <begin position="6"/>
        <end position="30"/>
    </location>
</feature>
<evidence type="ECO:0000256" key="2">
    <source>
        <dbReference type="ARBA" id="ARBA00022475"/>
    </source>
</evidence>
<feature type="transmembrane region" description="Helical" evidence="7">
    <location>
        <begin position="67"/>
        <end position="90"/>
    </location>
</feature>
<dbReference type="GO" id="GO:0005436">
    <property type="term" value="F:sodium:phosphate symporter activity"/>
    <property type="evidence" value="ECO:0007669"/>
    <property type="project" value="InterPro"/>
</dbReference>
<dbReference type="AlphaFoldDB" id="A0A928X432"/>
<dbReference type="PANTHER" id="PTHR10010">
    <property type="entry name" value="SOLUTE CARRIER FAMILY 34 SODIUM PHOSPHATE , MEMBER 2-RELATED"/>
    <property type="match status" value="1"/>
</dbReference>
<keyword evidence="9" id="KW-1185">Reference proteome</keyword>
<organism evidence="8 9">
    <name type="scientific">Leptolyngbya cf. ectocarpi LEGE 11479</name>
    <dbReference type="NCBI Taxonomy" id="1828722"/>
    <lineage>
        <taxon>Bacteria</taxon>
        <taxon>Bacillati</taxon>
        <taxon>Cyanobacteriota</taxon>
        <taxon>Cyanophyceae</taxon>
        <taxon>Leptolyngbyales</taxon>
        <taxon>Leptolyngbyaceae</taxon>
        <taxon>Leptolyngbya group</taxon>
        <taxon>Leptolyngbya</taxon>
    </lineage>
</organism>
<keyword evidence="4 7" id="KW-1133">Transmembrane helix</keyword>
<dbReference type="GO" id="GO:0005886">
    <property type="term" value="C:plasma membrane"/>
    <property type="evidence" value="ECO:0007669"/>
    <property type="project" value="UniProtKB-SubCell"/>
</dbReference>
<feature type="transmembrane region" description="Helical" evidence="7">
    <location>
        <begin position="132"/>
        <end position="152"/>
    </location>
</feature>
<dbReference type="Proteomes" id="UP000615026">
    <property type="component" value="Unassembled WGS sequence"/>
</dbReference>
<evidence type="ECO:0000313" key="9">
    <source>
        <dbReference type="Proteomes" id="UP000615026"/>
    </source>
</evidence>
<keyword evidence="6" id="KW-0175">Coiled coil</keyword>
<evidence type="ECO:0000256" key="3">
    <source>
        <dbReference type="ARBA" id="ARBA00022692"/>
    </source>
</evidence>
<feature type="transmembrane region" description="Helical" evidence="7">
    <location>
        <begin position="284"/>
        <end position="303"/>
    </location>
</feature>